<dbReference type="OrthoDB" id="54411at2"/>
<dbReference type="STRING" id="735517.SAMN05444272_3910"/>
<dbReference type="AlphaFoldDB" id="A0A1M7NQY8"/>
<evidence type="ECO:0000313" key="4">
    <source>
        <dbReference type="Proteomes" id="UP000186002"/>
    </source>
</evidence>
<accession>A0A1M7NQY8</accession>
<protein>
    <submittedName>
        <fullName evidence="3">Uncharacterized protein</fullName>
    </submittedName>
</protein>
<name>A0A1M7NQY8_9HYPH</name>
<feature type="transmembrane region" description="Helical" evidence="2">
    <location>
        <begin position="154"/>
        <end position="179"/>
    </location>
</feature>
<dbReference type="EMBL" id="FRBW01000005">
    <property type="protein sequence ID" value="SHN06282.1"/>
    <property type="molecule type" value="Genomic_DNA"/>
</dbReference>
<evidence type="ECO:0000313" key="3">
    <source>
        <dbReference type="EMBL" id="SHN06282.1"/>
    </source>
</evidence>
<keyword evidence="2" id="KW-0812">Transmembrane</keyword>
<keyword evidence="2" id="KW-1133">Transmembrane helix</keyword>
<evidence type="ECO:0000256" key="1">
    <source>
        <dbReference type="SAM" id="MobiDB-lite"/>
    </source>
</evidence>
<sequence length="260" mass="28619">MRPEKQRKVAENQADALTSLSRIRQELQDILENDQFRATPKRREMLKFLVEETLADRKEALKGYAIGLAVFGRDESFDPQTDPVVRLEARRLRHDLDSYYIARGGEGGVRISIPKGQYAPKFHEPPESLHASETAPQDAASSPRNAVPLPGPTWLAWSIALGTSAIALLLLGAMIASYLPVPRREPLDKPTASFRVISVPADANTTGDIRAALNLPEHLPVYFLDQKDLSKLSGASQKSLLLISHPDLPGGGFALMQQKP</sequence>
<keyword evidence="2" id="KW-0472">Membrane</keyword>
<evidence type="ECO:0000256" key="2">
    <source>
        <dbReference type="SAM" id="Phobius"/>
    </source>
</evidence>
<proteinExistence type="predicted"/>
<organism evidence="3 4">
    <name type="scientific">Roseibium suaedae</name>
    <dbReference type="NCBI Taxonomy" id="735517"/>
    <lineage>
        <taxon>Bacteria</taxon>
        <taxon>Pseudomonadati</taxon>
        <taxon>Pseudomonadota</taxon>
        <taxon>Alphaproteobacteria</taxon>
        <taxon>Hyphomicrobiales</taxon>
        <taxon>Stappiaceae</taxon>
        <taxon>Roseibium</taxon>
    </lineage>
</organism>
<dbReference type="RefSeq" id="WP_139251214.1">
    <property type="nucleotide sequence ID" value="NZ_FRBW01000005.1"/>
</dbReference>
<dbReference type="Proteomes" id="UP000186002">
    <property type="component" value="Unassembled WGS sequence"/>
</dbReference>
<gene>
    <name evidence="3" type="ORF">SAMN05444272_3910</name>
</gene>
<keyword evidence="4" id="KW-1185">Reference proteome</keyword>
<reference evidence="3 4" key="1">
    <citation type="submission" date="2016-11" db="EMBL/GenBank/DDBJ databases">
        <authorList>
            <person name="Jaros S."/>
            <person name="Januszkiewicz K."/>
            <person name="Wedrychowicz H."/>
        </authorList>
    </citation>
    <scope>NUCLEOTIDE SEQUENCE [LARGE SCALE GENOMIC DNA]</scope>
    <source>
        <strain evidence="3 4">DSM 22153</strain>
    </source>
</reference>
<feature type="region of interest" description="Disordered" evidence="1">
    <location>
        <begin position="122"/>
        <end position="145"/>
    </location>
</feature>